<dbReference type="Gene3D" id="3.50.50.60">
    <property type="entry name" value="FAD/NAD(P)-binding domain"/>
    <property type="match status" value="1"/>
</dbReference>
<dbReference type="InterPro" id="IPR050407">
    <property type="entry name" value="Geranylgeranyl_reductase"/>
</dbReference>
<keyword evidence="2" id="KW-0560">Oxidoreductase</keyword>
<dbReference type="AlphaFoldDB" id="A0A0K1E6G8"/>
<dbReference type="KEGG" id="ccro:CMC5_005850"/>
<evidence type="ECO:0000313" key="3">
    <source>
        <dbReference type="Proteomes" id="UP000067626"/>
    </source>
</evidence>
<dbReference type="RefSeq" id="WP_050428983.1">
    <property type="nucleotide sequence ID" value="NZ_CP012159.1"/>
</dbReference>
<evidence type="ECO:0000313" key="2">
    <source>
        <dbReference type="EMBL" id="AKT36470.1"/>
    </source>
</evidence>
<organism evidence="2 3">
    <name type="scientific">Chondromyces crocatus</name>
    <dbReference type="NCBI Taxonomy" id="52"/>
    <lineage>
        <taxon>Bacteria</taxon>
        <taxon>Pseudomonadati</taxon>
        <taxon>Myxococcota</taxon>
        <taxon>Polyangia</taxon>
        <taxon>Polyangiales</taxon>
        <taxon>Polyangiaceae</taxon>
        <taxon>Chondromyces</taxon>
    </lineage>
</organism>
<dbReference type="Pfam" id="PF01494">
    <property type="entry name" value="FAD_binding_3"/>
    <property type="match status" value="1"/>
</dbReference>
<dbReference type="GO" id="GO:0004497">
    <property type="term" value="F:monooxygenase activity"/>
    <property type="evidence" value="ECO:0007669"/>
    <property type="project" value="UniProtKB-KW"/>
</dbReference>
<dbReference type="InterPro" id="IPR036188">
    <property type="entry name" value="FAD/NAD-bd_sf"/>
</dbReference>
<dbReference type="EMBL" id="CP012159">
    <property type="protein sequence ID" value="AKT36470.1"/>
    <property type="molecule type" value="Genomic_DNA"/>
</dbReference>
<keyword evidence="2" id="KW-0503">Monooxygenase</keyword>
<dbReference type="Proteomes" id="UP000067626">
    <property type="component" value="Chromosome"/>
</dbReference>
<gene>
    <name evidence="2" type="ORF">CMC5_005850</name>
</gene>
<keyword evidence="3" id="KW-1185">Reference proteome</keyword>
<dbReference type="PANTHER" id="PTHR42685">
    <property type="entry name" value="GERANYLGERANYL DIPHOSPHATE REDUCTASE"/>
    <property type="match status" value="1"/>
</dbReference>
<dbReference type="OrthoDB" id="3647401at2"/>
<reference evidence="2 3" key="1">
    <citation type="submission" date="2015-07" db="EMBL/GenBank/DDBJ databases">
        <title>Genome analysis of myxobacterium Chondromyces crocatus Cm c5 reveals a high potential for natural compound synthesis and the genetic basis for the loss of fruiting body formation.</title>
        <authorList>
            <person name="Zaburannyi N."/>
            <person name="Bunk B."/>
            <person name="Maier J."/>
            <person name="Overmann J."/>
            <person name="Mueller R."/>
        </authorList>
    </citation>
    <scope>NUCLEOTIDE SEQUENCE [LARGE SCALE GENOMIC DNA]</scope>
    <source>
        <strain evidence="2 3">Cm c5</strain>
    </source>
</reference>
<proteinExistence type="predicted"/>
<dbReference type="STRING" id="52.CMC5_005850"/>
<dbReference type="SUPFAM" id="SSF51905">
    <property type="entry name" value="FAD/NAD(P)-binding domain"/>
    <property type="match status" value="1"/>
</dbReference>
<dbReference type="PATRIC" id="fig|52.7.peg.631"/>
<feature type="domain" description="FAD-binding" evidence="1">
    <location>
        <begin position="3"/>
        <end position="325"/>
    </location>
</feature>
<evidence type="ECO:0000259" key="1">
    <source>
        <dbReference type="Pfam" id="PF01494"/>
    </source>
</evidence>
<name>A0A0K1E6G8_CHOCO</name>
<dbReference type="GO" id="GO:0071949">
    <property type="term" value="F:FAD binding"/>
    <property type="evidence" value="ECO:0007669"/>
    <property type="project" value="InterPro"/>
</dbReference>
<sequence>MIRCDVAIVGGGPAGLSVAIAAAARGLRAVVLERGALPVDKACGEGLLPLGVAALERAGALSLVDPRACAKLTGIRYVQEDGSTAEGRLPAPGGLGIRRTALSEALARRAVALGAVLRASCPALAHRRVGGRMEITTPEGLVSAGLLVAADGLTSRVRRIERLEAEAPSAARSSAVSSAPRFGLRRHFDLPPWSSFVEVHLTEGAEAYVTPVGADQVGVAMLWRGDGGASPRYDELLARFPRLVAQLRGAAPTSRLRGAGPFARSARVRVADRLVLVGDAAGYVDAVTGEGLSLALRCAEALGEILPAALASGATREALSPYEEAFQHIFRKYALVTHGLLQLAARPWLRRPAVRWLGRNPGIFEAVLRQVVA</sequence>
<dbReference type="PANTHER" id="PTHR42685:SF19">
    <property type="entry name" value="POSSIBLE OXIDOREDUCTASE"/>
    <property type="match status" value="1"/>
</dbReference>
<dbReference type="InterPro" id="IPR002938">
    <property type="entry name" value="FAD-bd"/>
</dbReference>
<dbReference type="PRINTS" id="PR00420">
    <property type="entry name" value="RNGMNOXGNASE"/>
</dbReference>
<protein>
    <submittedName>
        <fullName evidence="2">Monooxygenase</fullName>
    </submittedName>
</protein>
<accession>A0A0K1E6G8</accession>